<dbReference type="RefSeq" id="WP_186950545.1">
    <property type="nucleotide sequence ID" value="NZ_JACOPL010000040.1"/>
</dbReference>
<dbReference type="AlphaFoldDB" id="A0A923LZE1"/>
<sequence>MKSMYYSEPQTELLSLLKTLGGMWKRQVHMLLWLRFGMDKKAVDRTIRQLRYGGVLRDMGAYVLAADRRFDIQLARAVDISLALSGNRAPDIFPRKKPVFLTAYLPERGVRLCVLYIPVGKERKRCLTLDSLRVENTMKTLYALLLDEAGQAAALRAETPCLLAWPDENEKLELKKWEGIRNE</sequence>
<protein>
    <submittedName>
        <fullName evidence="1">Uncharacterized protein</fullName>
    </submittedName>
</protein>
<evidence type="ECO:0000313" key="2">
    <source>
        <dbReference type="Proteomes" id="UP000606499"/>
    </source>
</evidence>
<accession>A0A923LZE1</accession>
<evidence type="ECO:0000313" key="1">
    <source>
        <dbReference type="EMBL" id="MBC5726850.1"/>
    </source>
</evidence>
<proteinExistence type="predicted"/>
<reference evidence="1" key="1">
    <citation type="submission" date="2020-08" db="EMBL/GenBank/DDBJ databases">
        <title>Genome public.</title>
        <authorList>
            <person name="Liu C."/>
            <person name="Sun Q."/>
        </authorList>
    </citation>
    <scope>NUCLEOTIDE SEQUENCE</scope>
    <source>
        <strain evidence="1">NSJ-28</strain>
    </source>
</reference>
<comment type="caution">
    <text evidence="1">The sequence shown here is derived from an EMBL/GenBank/DDBJ whole genome shotgun (WGS) entry which is preliminary data.</text>
</comment>
<keyword evidence="2" id="KW-1185">Reference proteome</keyword>
<dbReference type="EMBL" id="JACOPL010000040">
    <property type="protein sequence ID" value="MBC5726850.1"/>
    <property type="molecule type" value="Genomic_DNA"/>
</dbReference>
<name>A0A923LZE1_9FIRM</name>
<organism evidence="1 2">
    <name type="scientific">Agathobaculum faecis</name>
    <dbReference type="NCBI Taxonomy" id="2763013"/>
    <lineage>
        <taxon>Bacteria</taxon>
        <taxon>Bacillati</taxon>
        <taxon>Bacillota</taxon>
        <taxon>Clostridia</taxon>
        <taxon>Eubacteriales</taxon>
        <taxon>Butyricicoccaceae</taxon>
        <taxon>Agathobaculum</taxon>
    </lineage>
</organism>
<gene>
    <name evidence="1" type="ORF">H8S45_15530</name>
</gene>
<dbReference type="Proteomes" id="UP000606499">
    <property type="component" value="Unassembled WGS sequence"/>
</dbReference>